<evidence type="ECO:0008006" key="5">
    <source>
        <dbReference type="Google" id="ProtNLM"/>
    </source>
</evidence>
<proteinExistence type="predicted"/>
<gene>
    <name evidence="3" type="ORF">CFH99_16680</name>
</gene>
<keyword evidence="4" id="KW-1185">Reference proteome</keyword>
<evidence type="ECO:0000259" key="1">
    <source>
        <dbReference type="Pfam" id="PF09851"/>
    </source>
</evidence>
<dbReference type="InterPro" id="IPR018649">
    <property type="entry name" value="SHOCT"/>
</dbReference>
<dbReference type="Proteomes" id="UP000662818">
    <property type="component" value="Chromosome"/>
</dbReference>
<evidence type="ECO:0000313" key="3">
    <source>
        <dbReference type="EMBL" id="QSR27258.1"/>
    </source>
</evidence>
<dbReference type="EMBL" id="CP022295">
    <property type="protein sequence ID" value="QSR27258.1"/>
    <property type="molecule type" value="Genomic_DNA"/>
</dbReference>
<organism evidence="3 4">
    <name type="scientific">Nocardioides aromaticivorans</name>
    <dbReference type="NCBI Taxonomy" id="200618"/>
    <lineage>
        <taxon>Bacteria</taxon>
        <taxon>Bacillati</taxon>
        <taxon>Actinomycetota</taxon>
        <taxon>Actinomycetes</taxon>
        <taxon>Propionibacteriales</taxon>
        <taxon>Nocardioidaceae</taxon>
        <taxon>Nocardioides</taxon>
    </lineage>
</organism>
<protein>
    <recommendedName>
        <fullName evidence="5">SHOCT domain-containing protein</fullName>
    </recommendedName>
</protein>
<reference evidence="3 4" key="1">
    <citation type="submission" date="2017-06" db="EMBL/GenBank/DDBJ databases">
        <title>Complete Genome Sequence of the Soil Carbazole-Degrading Bacterium Nocardioides aromaticivorans IC177.</title>
        <authorList>
            <person name="Vejarano F."/>
            <person name="Suzuki-Minakuchi C."/>
            <person name="Ohtsubo Y."/>
            <person name="Tsuda M."/>
            <person name="Okada K."/>
            <person name="Nojiri H."/>
        </authorList>
    </citation>
    <scope>NUCLEOTIDE SEQUENCE [LARGE SCALE GENOMIC DNA]</scope>
    <source>
        <strain evidence="3 4">IC177</strain>
    </source>
</reference>
<evidence type="ECO:0000313" key="4">
    <source>
        <dbReference type="Proteomes" id="UP000662818"/>
    </source>
</evidence>
<dbReference type="Pfam" id="PF14472">
    <property type="entry name" value="DUF4429"/>
    <property type="match status" value="1"/>
</dbReference>
<dbReference type="RefSeq" id="WP_207006292.1">
    <property type="nucleotide sequence ID" value="NZ_CP022295.1"/>
</dbReference>
<feature type="domain" description="SHOCT" evidence="1">
    <location>
        <begin position="280"/>
        <end position="307"/>
    </location>
</feature>
<dbReference type="InterPro" id="IPR027860">
    <property type="entry name" value="DUF4429"/>
</dbReference>
<feature type="domain" description="DUF4429" evidence="2">
    <location>
        <begin position="36"/>
        <end position="75"/>
    </location>
</feature>
<accession>A0ABX7PMR6</accession>
<dbReference type="Pfam" id="PF09851">
    <property type="entry name" value="SHOCT"/>
    <property type="match status" value="1"/>
</dbReference>
<evidence type="ECO:0000259" key="2">
    <source>
        <dbReference type="Pfam" id="PF14472"/>
    </source>
</evidence>
<sequence length="310" mass="33682">MSATEYRGHNGLVRVEGEELVWRKGLRLTRAIGGGTEWRVPLAAIREVLFKDAKFVSGHLHLVLGDAVEPKNSMTGVSGSEWTIDFQPGKQAKAFRELHGIIARAVALNRQLGVDPSTARFPYVADQANNEPTDYEAQELVRQPSPDAPPSALIALAKQQPKAFSETWASLDSLESRLGDGEVVRLLAAAPLVTGFGLLVLTDRRVLIHRQDDLGSRHEELPLSVIESVSWKSGLVPAVVFRGGVHEIKVGVHETTAQAFIDGVGAEQREAATPAVDALDQLRKLGELRDAGVLTEEEFTAKKADLLGRI</sequence>
<name>A0ABX7PMR6_9ACTN</name>